<organism evidence="1 3">
    <name type="scientific">Medicago truncatula</name>
    <name type="common">Barrel medic</name>
    <name type="synonym">Medicago tribuloides</name>
    <dbReference type="NCBI Taxonomy" id="3880"/>
    <lineage>
        <taxon>Eukaryota</taxon>
        <taxon>Viridiplantae</taxon>
        <taxon>Streptophyta</taxon>
        <taxon>Embryophyta</taxon>
        <taxon>Tracheophyta</taxon>
        <taxon>Spermatophyta</taxon>
        <taxon>Magnoliopsida</taxon>
        <taxon>eudicotyledons</taxon>
        <taxon>Gunneridae</taxon>
        <taxon>Pentapetalae</taxon>
        <taxon>rosids</taxon>
        <taxon>fabids</taxon>
        <taxon>Fabales</taxon>
        <taxon>Fabaceae</taxon>
        <taxon>Papilionoideae</taxon>
        <taxon>50 kb inversion clade</taxon>
        <taxon>NPAAA clade</taxon>
        <taxon>Hologalegina</taxon>
        <taxon>IRL clade</taxon>
        <taxon>Trifolieae</taxon>
        <taxon>Medicago</taxon>
    </lineage>
</organism>
<dbReference type="PANTHER" id="PTHR47718">
    <property type="entry name" value="OS01G0519700 PROTEIN"/>
    <property type="match status" value="1"/>
</dbReference>
<reference evidence="1 3" key="1">
    <citation type="journal article" date="2011" name="Nature">
        <title>The Medicago genome provides insight into the evolution of rhizobial symbioses.</title>
        <authorList>
            <person name="Young N.D."/>
            <person name="Debelle F."/>
            <person name="Oldroyd G.E."/>
            <person name="Geurts R."/>
            <person name="Cannon S.B."/>
            <person name="Udvardi M.K."/>
            <person name="Benedito V.A."/>
            <person name="Mayer K.F."/>
            <person name="Gouzy J."/>
            <person name="Schoof H."/>
            <person name="Van de Peer Y."/>
            <person name="Proost S."/>
            <person name="Cook D.R."/>
            <person name="Meyers B.C."/>
            <person name="Spannagl M."/>
            <person name="Cheung F."/>
            <person name="De Mita S."/>
            <person name="Krishnakumar V."/>
            <person name="Gundlach H."/>
            <person name="Zhou S."/>
            <person name="Mudge J."/>
            <person name="Bharti A.K."/>
            <person name="Murray J.D."/>
            <person name="Naoumkina M.A."/>
            <person name="Rosen B."/>
            <person name="Silverstein K.A."/>
            <person name="Tang H."/>
            <person name="Rombauts S."/>
            <person name="Zhao P.X."/>
            <person name="Zhou P."/>
            <person name="Barbe V."/>
            <person name="Bardou P."/>
            <person name="Bechner M."/>
            <person name="Bellec A."/>
            <person name="Berger A."/>
            <person name="Berges H."/>
            <person name="Bidwell S."/>
            <person name="Bisseling T."/>
            <person name="Choisne N."/>
            <person name="Couloux A."/>
            <person name="Denny R."/>
            <person name="Deshpande S."/>
            <person name="Dai X."/>
            <person name="Doyle J.J."/>
            <person name="Dudez A.M."/>
            <person name="Farmer A.D."/>
            <person name="Fouteau S."/>
            <person name="Franken C."/>
            <person name="Gibelin C."/>
            <person name="Gish J."/>
            <person name="Goldstein S."/>
            <person name="Gonzalez A.J."/>
            <person name="Green P.J."/>
            <person name="Hallab A."/>
            <person name="Hartog M."/>
            <person name="Hua A."/>
            <person name="Humphray S.J."/>
            <person name="Jeong D.H."/>
            <person name="Jing Y."/>
            <person name="Jocker A."/>
            <person name="Kenton S.M."/>
            <person name="Kim D.J."/>
            <person name="Klee K."/>
            <person name="Lai H."/>
            <person name="Lang C."/>
            <person name="Lin S."/>
            <person name="Macmil S.L."/>
            <person name="Magdelenat G."/>
            <person name="Matthews L."/>
            <person name="McCorrison J."/>
            <person name="Monaghan E.L."/>
            <person name="Mun J.H."/>
            <person name="Najar F.Z."/>
            <person name="Nicholson C."/>
            <person name="Noirot C."/>
            <person name="O'Bleness M."/>
            <person name="Paule C.R."/>
            <person name="Poulain J."/>
            <person name="Prion F."/>
            <person name="Qin B."/>
            <person name="Qu C."/>
            <person name="Retzel E.F."/>
            <person name="Riddle C."/>
            <person name="Sallet E."/>
            <person name="Samain S."/>
            <person name="Samson N."/>
            <person name="Sanders I."/>
            <person name="Saurat O."/>
            <person name="Scarpelli C."/>
            <person name="Schiex T."/>
            <person name="Segurens B."/>
            <person name="Severin A.J."/>
            <person name="Sherrier D.J."/>
            <person name="Shi R."/>
            <person name="Sims S."/>
            <person name="Singer S.R."/>
            <person name="Sinharoy S."/>
            <person name="Sterck L."/>
            <person name="Viollet A."/>
            <person name="Wang B.B."/>
            <person name="Wang K."/>
            <person name="Wang M."/>
            <person name="Wang X."/>
            <person name="Warfsmann J."/>
            <person name="Weissenbach J."/>
            <person name="White D.D."/>
            <person name="White J.D."/>
            <person name="Wiley G.B."/>
            <person name="Wincker P."/>
            <person name="Xing Y."/>
            <person name="Yang L."/>
            <person name="Yao Z."/>
            <person name="Ying F."/>
            <person name="Zhai J."/>
            <person name="Zhou L."/>
            <person name="Zuber A."/>
            <person name="Denarie J."/>
            <person name="Dixon R.A."/>
            <person name="May G.D."/>
            <person name="Schwartz D.C."/>
            <person name="Rogers J."/>
            <person name="Quetier F."/>
            <person name="Town C.D."/>
            <person name="Roe B.A."/>
        </authorList>
    </citation>
    <scope>NUCLEOTIDE SEQUENCE [LARGE SCALE GENOMIC DNA]</scope>
    <source>
        <strain evidence="1">A17</strain>
        <strain evidence="2 3">cv. Jemalong A17</strain>
    </source>
</reference>
<dbReference type="HOGENOM" id="CLU_1868179_0_0_1"/>
<evidence type="ECO:0000313" key="2">
    <source>
        <dbReference type="EnsemblPlants" id="KEH22385"/>
    </source>
</evidence>
<name>A0A072U9A2_MEDTR</name>
<gene>
    <name evidence="1" type="ordered locus">MTR_7g446060</name>
</gene>
<dbReference type="STRING" id="3880.A0A072U9A2"/>
<evidence type="ECO:0000313" key="1">
    <source>
        <dbReference type="EMBL" id="KEH22385.1"/>
    </source>
</evidence>
<keyword evidence="3" id="KW-1185">Reference proteome</keyword>
<sequence length="137" mass="16180">MCLSLDGKITITNVTLEHNHELSPTESRYFRCNKNLDPHTKRRLDINDQADINVSRNFRSMVVEANEYDNLTFEEKDRRNYIDKVRRLRLGIVKVWKLRLCSVFKNLSLEMASCYLREEQDLSKHEVGQFRQSSSLG</sequence>
<accession>A0A072U9A2</accession>
<reference evidence="1 3" key="2">
    <citation type="journal article" date="2014" name="BMC Genomics">
        <title>An improved genome release (version Mt4.0) for the model legume Medicago truncatula.</title>
        <authorList>
            <person name="Tang H."/>
            <person name="Krishnakumar V."/>
            <person name="Bidwell S."/>
            <person name="Rosen B."/>
            <person name="Chan A."/>
            <person name="Zhou S."/>
            <person name="Gentzbittel L."/>
            <person name="Childs K.L."/>
            <person name="Yandell M."/>
            <person name="Gundlach H."/>
            <person name="Mayer K.F."/>
            <person name="Schwartz D.C."/>
            <person name="Town C.D."/>
        </authorList>
    </citation>
    <scope>GENOME REANNOTATION</scope>
    <source>
        <strain evidence="1">A17</strain>
        <strain evidence="2 3">cv. Jemalong A17</strain>
    </source>
</reference>
<protein>
    <recommendedName>
        <fullName evidence="4">Protein FAR1-RELATED SEQUENCE</fullName>
    </recommendedName>
</protein>
<evidence type="ECO:0008006" key="4">
    <source>
        <dbReference type="Google" id="ProtNLM"/>
    </source>
</evidence>
<dbReference type="PANTHER" id="PTHR47718:SF13">
    <property type="entry name" value="OS09G0290500 PROTEIN"/>
    <property type="match status" value="1"/>
</dbReference>
<reference evidence="2" key="3">
    <citation type="submission" date="2015-04" db="UniProtKB">
        <authorList>
            <consortium name="EnsemblPlants"/>
        </authorList>
    </citation>
    <scope>IDENTIFICATION</scope>
    <source>
        <strain evidence="2">cv. Jemalong A17</strain>
    </source>
</reference>
<dbReference type="AlphaFoldDB" id="A0A072U9A2"/>
<dbReference type="Proteomes" id="UP000002051">
    <property type="component" value="Unassembled WGS sequence"/>
</dbReference>
<proteinExistence type="predicted"/>
<evidence type="ECO:0000313" key="3">
    <source>
        <dbReference type="Proteomes" id="UP000002051"/>
    </source>
</evidence>
<dbReference type="EMBL" id="CM001223">
    <property type="protein sequence ID" value="KEH22385.1"/>
    <property type="molecule type" value="Genomic_DNA"/>
</dbReference>
<dbReference type="EnsemblPlants" id="KEH22385">
    <property type="protein sequence ID" value="KEH22385"/>
    <property type="gene ID" value="MTR_7g446060"/>
</dbReference>